<accession>A0A1L5NW61</accession>
<sequence>MRKQISKTAKHSLKTAARSRDVARENSSAQSIGECQKGFIEVVGGHPSDQTNHSHGQLLR</sequence>
<geneLocation type="plasmid" evidence="3">
    <name>prgalie4872d</name>
</geneLocation>
<proteinExistence type="predicted"/>
<feature type="compositionally biased region" description="Basic residues" evidence="1">
    <location>
        <begin position="1"/>
        <end position="13"/>
    </location>
</feature>
<feature type="region of interest" description="Disordered" evidence="1">
    <location>
        <begin position="1"/>
        <end position="31"/>
    </location>
</feature>
<evidence type="ECO:0000313" key="3">
    <source>
        <dbReference type="Proteomes" id="UP000184749"/>
    </source>
</evidence>
<evidence type="ECO:0000256" key="1">
    <source>
        <dbReference type="SAM" id="MobiDB-lite"/>
    </source>
</evidence>
<keyword evidence="2" id="KW-0614">Plasmid</keyword>
<organism evidence="2 3">
    <name type="scientific">Rhizobium gallicum</name>
    <dbReference type="NCBI Taxonomy" id="56730"/>
    <lineage>
        <taxon>Bacteria</taxon>
        <taxon>Pseudomonadati</taxon>
        <taxon>Pseudomonadota</taxon>
        <taxon>Alphaproteobacteria</taxon>
        <taxon>Hyphomicrobiales</taxon>
        <taxon>Rhizobiaceae</taxon>
        <taxon>Rhizobium/Agrobacterium group</taxon>
        <taxon>Rhizobium</taxon>
    </lineage>
</organism>
<protein>
    <submittedName>
        <fullName evidence="2">Uncharacterized protein</fullName>
    </submittedName>
</protein>
<dbReference type="Proteomes" id="UP000184749">
    <property type="component" value="Plasmid pRgalIE4872d"/>
</dbReference>
<dbReference type="AlphaFoldDB" id="A0A1L5NW61"/>
<dbReference type="EMBL" id="CP017105">
    <property type="protein sequence ID" value="APO72140.1"/>
    <property type="molecule type" value="Genomic_DNA"/>
</dbReference>
<name>A0A1L5NW61_9HYPH</name>
<reference evidence="2 3" key="1">
    <citation type="submission" date="2016-09" db="EMBL/GenBank/DDBJ databases">
        <title>The complete genome sequences of Rhizobium gallicum, symbiovars gallicum and phaseoli, symbionts associated to common bean (Phaseolus vulgaris).</title>
        <authorList>
            <person name="Bustos P."/>
            <person name="Santamaria R.I."/>
            <person name="Perez-Carrascal O.M."/>
            <person name="Juarez S."/>
            <person name="Lozano L."/>
            <person name="Martinez-Flores I."/>
            <person name="Martinez-Romero E."/>
            <person name="Cevallos M."/>
            <person name="Romero D."/>
            <person name="Davila G."/>
            <person name="Gonzalez V."/>
        </authorList>
    </citation>
    <scope>NUCLEOTIDE SEQUENCE [LARGE SCALE GENOMIC DNA]</scope>
    <source>
        <strain evidence="2 3">IE4872</strain>
        <plasmid evidence="3">prgalie4872d</plasmid>
    </source>
</reference>
<gene>
    <name evidence="2" type="ORF">IE4872_PD01619</name>
</gene>
<evidence type="ECO:0000313" key="2">
    <source>
        <dbReference type="EMBL" id="APO72140.1"/>
    </source>
</evidence>